<keyword evidence="4" id="KW-1185">Reference proteome</keyword>
<evidence type="ECO:0000256" key="1">
    <source>
        <dbReference type="SAM" id="MobiDB-lite"/>
    </source>
</evidence>
<dbReference type="AlphaFoldDB" id="A0A8H5G9S8"/>
<keyword evidence="2" id="KW-0472">Membrane</keyword>
<dbReference type="Gene3D" id="2.60.120.260">
    <property type="entry name" value="Galactose-binding domain-like"/>
    <property type="match status" value="1"/>
</dbReference>
<sequence>MDISRALYLDDRDSSIIYYSMTDDPQVWTNVPGAAGFEFMGTTTVAEVAGAAANITFTGSDITVLGTISPIQYRQPPSVTFTLDETSPYTFQPAANNDSQPQYNVTFYQSSGQLGTAPHTLRIVTKSAGAFWLDCIVIRGSPTVLSVAPTSSTADTASTSQGTPAPKLPNSTATSASSHGAVIASGILGGVLFLGLLFGSLYFFHHRRNSRVTKSFDAPEDPGVIQFHGNTTAGTIASATSPTSGPSSLPRTTVTQPRTRESKQRASLGPHRDSPPAYSNPIA</sequence>
<keyword evidence="2" id="KW-1133">Transmembrane helix</keyword>
<proteinExistence type="predicted"/>
<feature type="region of interest" description="Disordered" evidence="1">
    <location>
        <begin position="148"/>
        <end position="175"/>
    </location>
</feature>
<feature type="region of interest" description="Disordered" evidence="1">
    <location>
        <begin position="234"/>
        <end position="283"/>
    </location>
</feature>
<protein>
    <submittedName>
        <fullName evidence="3">Uncharacterized protein</fullName>
    </submittedName>
</protein>
<accession>A0A8H5G9S8</accession>
<name>A0A8H5G9S8_9AGAR</name>
<feature type="compositionally biased region" description="Basic and acidic residues" evidence="1">
    <location>
        <begin position="258"/>
        <end position="274"/>
    </location>
</feature>
<dbReference type="EMBL" id="JAACJO010000003">
    <property type="protein sequence ID" value="KAF5360865.1"/>
    <property type="molecule type" value="Genomic_DNA"/>
</dbReference>
<evidence type="ECO:0000313" key="3">
    <source>
        <dbReference type="EMBL" id="KAF5360865.1"/>
    </source>
</evidence>
<dbReference type="Proteomes" id="UP000559027">
    <property type="component" value="Unassembled WGS sequence"/>
</dbReference>
<reference evidence="3 4" key="1">
    <citation type="journal article" date="2020" name="ISME J.">
        <title>Uncovering the hidden diversity of litter-decomposition mechanisms in mushroom-forming fungi.</title>
        <authorList>
            <person name="Floudas D."/>
            <person name="Bentzer J."/>
            <person name="Ahren D."/>
            <person name="Johansson T."/>
            <person name="Persson P."/>
            <person name="Tunlid A."/>
        </authorList>
    </citation>
    <scope>NUCLEOTIDE SEQUENCE [LARGE SCALE GENOMIC DNA]</scope>
    <source>
        <strain evidence="3 4">CBS 146.42</strain>
    </source>
</reference>
<feature type="compositionally biased region" description="Low complexity" evidence="1">
    <location>
        <begin position="234"/>
        <end position="253"/>
    </location>
</feature>
<organism evidence="3 4">
    <name type="scientific">Leucocoprinus leucothites</name>
    <dbReference type="NCBI Taxonomy" id="201217"/>
    <lineage>
        <taxon>Eukaryota</taxon>
        <taxon>Fungi</taxon>
        <taxon>Dikarya</taxon>
        <taxon>Basidiomycota</taxon>
        <taxon>Agaricomycotina</taxon>
        <taxon>Agaricomycetes</taxon>
        <taxon>Agaricomycetidae</taxon>
        <taxon>Agaricales</taxon>
        <taxon>Agaricineae</taxon>
        <taxon>Agaricaceae</taxon>
        <taxon>Leucocoprinus</taxon>
    </lineage>
</organism>
<dbReference type="OrthoDB" id="3265734at2759"/>
<feature type="transmembrane region" description="Helical" evidence="2">
    <location>
        <begin position="181"/>
        <end position="204"/>
    </location>
</feature>
<evidence type="ECO:0000256" key="2">
    <source>
        <dbReference type="SAM" id="Phobius"/>
    </source>
</evidence>
<gene>
    <name evidence="3" type="ORF">D9756_004940</name>
</gene>
<evidence type="ECO:0000313" key="4">
    <source>
        <dbReference type="Proteomes" id="UP000559027"/>
    </source>
</evidence>
<keyword evidence="2" id="KW-0812">Transmembrane</keyword>
<feature type="compositionally biased region" description="Low complexity" evidence="1">
    <location>
        <begin position="148"/>
        <end position="163"/>
    </location>
</feature>
<comment type="caution">
    <text evidence="3">The sequence shown here is derived from an EMBL/GenBank/DDBJ whole genome shotgun (WGS) entry which is preliminary data.</text>
</comment>